<accession>A0A8S1NRW7</accession>
<dbReference type="Proteomes" id="UP000692954">
    <property type="component" value="Unassembled WGS sequence"/>
</dbReference>
<protein>
    <recommendedName>
        <fullName evidence="3">RING-type domain-containing protein</fullName>
    </recommendedName>
</protein>
<sequence length="289" mass="33240">MTGINQHWTCSNCETESILSPCQNCTNMNLRGLKENLSKCSCKTTNYYLDCKLCLTWYTLNESNNNLDGKITSCVFNCEQVQILKCTNCQSLKKIDNFNNEMKNYCNICSKYFFKQICPFCKEVSTFNQKESQLKQKCQNRKCGKPSILKAGKIQNQQVIIGEFTKANDIEQFQSPKQQQTSKFLQNLDLLGIDQDNDNTKPIANQNNSNLLDIDQNLDQYKSSITSCQKCQNSTELIITTPCGHKVSCYQCLGTVDNCISCSEPIKFRIMNTFNRDFYQEILDRIKQE</sequence>
<evidence type="ECO:0008006" key="3">
    <source>
        <dbReference type="Google" id="ProtNLM"/>
    </source>
</evidence>
<evidence type="ECO:0000313" key="1">
    <source>
        <dbReference type="EMBL" id="CAD8089594.1"/>
    </source>
</evidence>
<gene>
    <name evidence="1" type="ORF">PSON_ATCC_30995.1.T0540212</name>
</gene>
<reference evidence="1" key="1">
    <citation type="submission" date="2021-01" db="EMBL/GenBank/DDBJ databases">
        <authorList>
            <consortium name="Genoscope - CEA"/>
            <person name="William W."/>
        </authorList>
    </citation>
    <scope>NUCLEOTIDE SEQUENCE</scope>
</reference>
<comment type="caution">
    <text evidence="1">The sequence shown here is derived from an EMBL/GenBank/DDBJ whole genome shotgun (WGS) entry which is preliminary data.</text>
</comment>
<keyword evidence="2" id="KW-1185">Reference proteome</keyword>
<evidence type="ECO:0000313" key="2">
    <source>
        <dbReference type="Proteomes" id="UP000692954"/>
    </source>
</evidence>
<organism evidence="1 2">
    <name type="scientific">Paramecium sonneborni</name>
    <dbReference type="NCBI Taxonomy" id="65129"/>
    <lineage>
        <taxon>Eukaryota</taxon>
        <taxon>Sar</taxon>
        <taxon>Alveolata</taxon>
        <taxon>Ciliophora</taxon>
        <taxon>Intramacronucleata</taxon>
        <taxon>Oligohymenophorea</taxon>
        <taxon>Peniculida</taxon>
        <taxon>Parameciidae</taxon>
        <taxon>Paramecium</taxon>
    </lineage>
</organism>
<dbReference type="OrthoDB" id="297881at2759"/>
<name>A0A8S1NRW7_9CILI</name>
<dbReference type="AlphaFoldDB" id="A0A8S1NRW7"/>
<dbReference type="Pfam" id="PF13920">
    <property type="entry name" value="zf-C3HC4_3"/>
    <property type="match status" value="1"/>
</dbReference>
<proteinExistence type="predicted"/>
<dbReference type="EMBL" id="CAJJDN010000054">
    <property type="protein sequence ID" value="CAD8089594.1"/>
    <property type="molecule type" value="Genomic_DNA"/>
</dbReference>